<reference evidence="5" key="1">
    <citation type="submission" date="2022-08" db="UniProtKB">
        <authorList>
            <consortium name="EnsemblMetazoa"/>
        </authorList>
    </citation>
    <scope>IDENTIFICATION</scope>
    <source>
        <strain evidence="5">EBRO</strain>
    </source>
</reference>
<accession>A0A182J1Y2</accession>
<evidence type="ECO:0000259" key="4">
    <source>
        <dbReference type="SMART" id="SM00093"/>
    </source>
</evidence>
<dbReference type="Pfam" id="PF00079">
    <property type="entry name" value="Serpin"/>
    <property type="match status" value="1"/>
</dbReference>
<sequence length="472" mass="52525">MRLGAATSRAGKKPLLVPLLLLALSSVLWCATAATNSVPPPTKAACGQLVAAINNLARTLATQLESVGGSPKAEIFSPVSIGTMMFLLLRAANSSLRNELLKILQLDQFREGNTTSQITKNFGHLLKEFTHDIAGKGILDELPAWQGKQSCYPGDAGNFDEYDDDEFLPEPVQPNVVQLANGMFVQDGFLPNSTDFVRLARTLYHARIERVNFREQPEATRSTINRWVSESTRGRIAEILADSLPRGTQMVLASALYFKATWETFFNDPQYTRPQPFFPDGEDQPPVQVPTMFTGGCFPYHASPELDASIMAFPYRNRTTSMYIILPNASNRAKVRALRAKLDSATLDRLIGQMKRQKATVVFPRLHLNNRYNLRRALEQLGLQALFDPRKNNLKFGQPVGKGAKKLYVDSMVHQIDLEVNEHGTEGGAVTMTAMERSLPPVNFRVRGPFLIAIRHDPTKMLLFYGAVYDPS</sequence>
<dbReference type="InterPro" id="IPR042185">
    <property type="entry name" value="Serpin_sf_2"/>
</dbReference>
<dbReference type="InterPro" id="IPR023796">
    <property type="entry name" value="Serpin_dom"/>
</dbReference>
<dbReference type="CDD" id="cd19597">
    <property type="entry name" value="serpin28D-like_insects"/>
    <property type="match status" value="1"/>
</dbReference>
<dbReference type="VEuPathDB" id="VectorBase:AATE009817"/>
<dbReference type="EnsemblMetazoa" id="AATE009817-RA">
    <property type="protein sequence ID" value="AATE009817-PA.1"/>
    <property type="gene ID" value="AATE009817"/>
</dbReference>
<feature type="domain" description="Serpin" evidence="4">
    <location>
        <begin position="54"/>
        <end position="471"/>
    </location>
</feature>
<dbReference type="InterPro" id="IPR000215">
    <property type="entry name" value="Serpin_fam"/>
</dbReference>
<dbReference type="Gene3D" id="3.30.497.10">
    <property type="entry name" value="Antithrombin, subunit I, domain 2"/>
    <property type="match status" value="2"/>
</dbReference>
<keyword evidence="1" id="KW-0646">Protease inhibitor</keyword>
<evidence type="ECO:0000256" key="3">
    <source>
        <dbReference type="RuleBase" id="RU000411"/>
    </source>
</evidence>
<dbReference type="AlphaFoldDB" id="A0A182J1Y2"/>
<dbReference type="SMART" id="SM00093">
    <property type="entry name" value="SERPIN"/>
    <property type="match status" value="1"/>
</dbReference>
<dbReference type="PANTHER" id="PTHR11461:SF342">
    <property type="entry name" value="SERINE PROTEASE INHIBITOR 28DC"/>
    <property type="match status" value="1"/>
</dbReference>
<evidence type="ECO:0000256" key="1">
    <source>
        <dbReference type="ARBA" id="ARBA00022690"/>
    </source>
</evidence>
<dbReference type="InterPro" id="IPR036186">
    <property type="entry name" value="Serpin_sf"/>
</dbReference>
<protein>
    <recommendedName>
        <fullName evidence="4">Serpin domain-containing protein</fullName>
    </recommendedName>
</protein>
<name>A0A182J1Y2_ANOAO</name>
<keyword evidence="2" id="KW-0722">Serine protease inhibitor</keyword>
<dbReference type="PANTHER" id="PTHR11461">
    <property type="entry name" value="SERINE PROTEASE INHIBITOR, SERPIN"/>
    <property type="match status" value="1"/>
</dbReference>
<dbReference type="GO" id="GO:0045861">
    <property type="term" value="P:negative regulation of proteolysis"/>
    <property type="evidence" value="ECO:0007669"/>
    <property type="project" value="UniProtKB-ARBA"/>
</dbReference>
<dbReference type="FunFam" id="2.30.39.10:FF:000035">
    <property type="entry name" value="Serine protease inhibitor (serpin) 16"/>
    <property type="match status" value="1"/>
</dbReference>
<organism evidence="5">
    <name type="scientific">Anopheles atroparvus</name>
    <name type="common">European mosquito</name>
    <dbReference type="NCBI Taxonomy" id="41427"/>
    <lineage>
        <taxon>Eukaryota</taxon>
        <taxon>Metazoa</taxon>
        <taxon>Ecdysozoa</taxon>
        <taxon>Arthropoda</taxon>
        <taxon>Hexapoda</taxon>
        <taxon>Insecta</taxon>
        <taxon>Pterygota</taxon>
        <taxon>Neoptera</taxon>
        <taxon>Endopterygota</taxon>
        <taxon>Diptera</taxon>
        <taxon>Nematocera</taxon>
        <taxon>Culicoidea</taxon>
        <taxon>Culicidae</taxon>
        <taxon>Anophelinae</taxon>
        <taxon>Anopheles</taxon>
    </lineage>
</organism>
<dbReference type="SUPFAM" id="SSF56574">
    <property type="entry name" value="Serpins"/>
    <property type="match status" value="1"/>
</dbReference>
<evidence type="ECO:0000313" key="5">
    <source>
        <dbReference type="EnsemblMetazoa" id="AATE009817-PA.1"/>
    </source>
</evidence>
<dbReference type="InterPro" id="IPR042178">
    <property type="entry name" value="Serpin_sf_1"/>
</dbReference>
<dbReference type="Gene3D" id="2.30.39.10">
    <property type="entry name" value="Alpha-1-antitrypsin, domain 1"/>
    <property type="match status" value="1"/>
</dbReference>
<dbReference type="GO" id="GO:0005615">
    <property type="term" value="C:extracellular space"/>
    <property type="evidence" value="ECO:0007669"/>
    <property type="project" value="InterPro"/>
</dbReference>
<dbReference type="STRING" id="41427.A0A182J1Y2"/>
<evidence type="ECO:0000256" key="2">
    <source>
        <dbReference type="ARBA" id="ARBA00022900"/>
    </source>
</evidence>
<comment type="similarity">
    <text evidence="3">Belongs to the serpin family.</text>
</comment>
<proteinExistence type="inferred from homology"/>
<dbReference type="GO" id="GO:0004867">
    <property type="term" value="F:serine-type endopeptidase inhibitor activity"/>
    <property type="evidence" value="ECO:0007669"/>
    <property type="project" value="UniProtKB-KW"/>
</dbReference>